<dbReference type="EMBL" id="JAAXKX010000014">
    <property type="protein sequence ID" value="NKN33653.1"/>
    <property type="molecule type" value="Genomic_DNA"/>
</dbReference>
<evidence type="ECO:0000259" key="1">
    <source>
        <dbReference type="Pfam" id="PF13681"/>
    </source>
</evidence>
<evidence type="ECO:0000313" key="3">
    <source>
        <dbReference type="EMBL" id="NKN33653.1"/>
    </source>
</evidence>
<sequence length="180" mass="19261">MTMTAPSSSPPSRFQGGVALIVSLVFLLVMTLAGVTAMRVTSLEETMASNSHQRTLAFQGAEACLREAEGFLQAATLPQFDGSTTGLIQAVSPDQEVGRFWVDDYCWDGSNGCGTAASRGCAAISDLIEPARYVIEELAPGSETSVKFGPLPDIRYYRVTTRSLGGTSNARVVLQIVYQR</sequence>
<evidence type="ECO:0000259" key="2">
    <source>
        <dbReference type="Pfam" id="PF14341"/>
    </source>
</evidence>
<accession>A0ABX1I8U7</accession>
<name>A0ABX1I8U7_9GAMM</name>
<dbReference type="InterPro" id="IPR025746">
    <property type="entry name" value="PilX_N_dom"/>
</dbReference>
<reference evidence="3 4" key="1">
    <citation type="submission" date="2020-04" db="EMBL/GenBank/DDBJ databases">
        <title>Draft Whole-Genome sequence of Marichromatium bheemlicum DSM 18632, type strain.</title>
        <authorList>
            <person name="Kyndt J.A."/>
            <person name="Meyer T.E."/>
        </authorList>
    </citation>
    <scope>NUCLEOTIDE SEQUENCE [LARGE SCALE GENOMIC DNA]</scope>
    <source>
        <strain evidence="3 4">DSM 18632</strain>
    </source>
</reference>
<dbReference type="InterPro" id="IPR025205">
    <property type="entry name" value="PilX/PilW_C"/>
</dbReference>
<feature type="domain" description="Type 4 fimbrial biogenesis protein PilX N-terminal" evidence="2">
    <location>
        <begin position="17"/>
        <end position="63"/>
    </location>
</feature>
<evidence type="ECO:0000313" key="4">
    <source>
        <dbReference type="Proteomes" id="UP000740754"/>
    </source>
</evidence>
<dbReference type="Proteomes" id="UP000740754">
    <property type="component" value="Unassembled WGS sequence"/>
</dbReference>
<proteinExistence type="predicted"/>
<gene>
    <name evidence="3" type="ORF">HF203_10500</name>
</gene>
<comment type="caution">
    <text evidence="3">The sequence shown here is derived from an EMBL/GenBank/DDBJ whole genome shotgun (WGS) entry which is preliminary data.</text>
</comment>
<feature type="domain" description="PilX/PilW C-terminal" evidence="1">
    <location>
        <begin position="107"/>
        <end position="180"/>
    </location>
</feature>
<organism evidence="3 4">
    <name type="scientific">Marichromatium bheemlicum</name>
    <dbReference type="NCBI Taxonomy" id="365339"/>
    <lineage>
        <taxon>Bacteria</taxon>
        <taxon>Pseudomonadati</taxon>
        <taxon>Pseudomonadota</taxon>
        <taxon>Gammaproteobacteria</taxon>
        <taxon>Chromatiales</taxon>
        <taxon>Chromatiaceae</taxon>
        <taxon>Marichromatium</taxon>
    </lineage>
</organism>
<dbReference type="Pfam" id="PF14341">
    <property type="entry name" value="PilX_N"/>
    <property type="match status" value="1"/>
</dbReference>
<dbReference type="Pfam" id="PF13681">
    <property type="entry name" value="PilX"/>
    <property type="match status" value="1"/>
</dbReference>
<protein>
    <recommendedName>
        <fullName evidence="5">Type IV pilus assembly protein PilX</fullName>
    </recommendedName>
</protein>
<dbReference type="RefSeq" id="WP_168669420.1">
    <property type="nucleotide sequence ID" value="NZ_JAAXKX010000014.1"/>
</dbReference>
<keyword evidence="4" id="KW-1185">Reference proteome</keyword>
<evidence type="ECO:0008006" key="5">
    <source>
        <dbReference type="Google" id="ProtNLM"/>
    </source>
</evidence>